<evidence type="ECO:0000256" key="1">
    <source>
        <dbReference type="SAM" id="Phobius"/>
    </source>
</evidence>
<dbReference type="AlphaFoldDB" id="A2SGW2"/>
<dbReference type="Proteomes" id="UP000000366">
    <property type="component" value="Chromosome"/>
</dbReference>
<dbReference type="RefSeq" id="WP_011829438.1">
    <property type="nucleotide sequence ID" value="NC_008825.1"/>
</dbReference>
<accession>A2SGW2</accession>
<keyword evidence="1" id="KW-0472">Membrane</keyword>
<protein>
    <submittedName>
        <fullName evidence="2">Uncharacterized protein</fullName>
    </submittedName>
</protein>
<keyword evidence="1" id="KW-0812">Transmembrane</keyword>
<dbReference type="EMBL" id="CP000555">
    <property type="protein sequence ID" value="ABM94801.1"/>
    <property type="molecule type" value="Genomic_DNA"/>
</dbReference>
<proteinExistence type="predicted"/>
<dbReference type="HOGENOM" id="CLU_2070369_0_0_4"/>
<gene>
    <name evidence="2" type="ordered locus">Mpe_A1843</name>
</gene>
<dbReference type="STRING" id="420662.Mpe_A1843"/>
<name>A2SGW2_METPP</name>
<evidence type="ECO:0000313" key="3">
    <source>
        <dbReference type="Proteomes" id="UP000000366"/>
    </source>
</evidence>
<reference evidence="2 3" key="1">
    <citation type="journal article" date="2007" name="J. Bacteriol.">
        <title>Whole-genome analysis of the methyl tert-butyl ether-degrading beta-proteobacterium Methylibium petroleiphilum PM1.</title>
        <authorList>
            <person name="Kane S.R."/>
            <person name="Chakicherla A.Y."/>
            <person name="Chain P.S.G."/>
            <person name="Schmidt R."/>
            <person name="Shin M.W."/>
            <person name="Legler T.C."/>
            <person name="Scow K.M."/>
            <person name="Larimer F.W."/>
            <person name="Lucas S.M."/>
            <person name="Richardson P.M."/>
            <person name="Hristova K.R."/>
        </authorList>
    </citation>
    <scope>NUCLEOTIDE SEQUENCE [LARGE SCALE GENOMIC DNA]</scope>
    <source>
        <strain evidence="3">ATCC BAA-1232 / LMG 22953 / PM1</strain>
    </source>
</reference>
<evidence type="ECO:0000313" key="2">
    <source>
        <dbReference type="EMBL" id="ABM94801.1"/>
    </source>
</evidence>
<dbReference type="KEGG" id="mpt:Mpe_A1843"/>
<keyword evidence="1" id="KW-1133">Transmembrane helix</keyword>
<sequence length="118" mass="12003">MSAALDAAAGDPYYTQSLPGDWSDTAKMAPFQPAAAGSSWWEGAIQYGLVRAIDNRFGPVNIAGNNQPGTFAGANGRTYTQAPNATGQTLLGGALGGGMGTWLLLGGVALAAFALLKR</sequence>
<organism evidence="2 3">
    <name type="scientific">Methylibium petroleiphilum (strain ATCC BAA-1232 / LMG 22953 / PM1)</name>
    <dbReference type="NCBI Taxonomy" id="420662"/>
    <lineage>
        <taxon>Bacteria</taxon>
        <taxon>Pseudomonadati</taxon>
        <taxon>Pseudomonadota</taxon>
        <taxon>Betaproteobacteria</taxon>
        <taxon>Burkholderiales</taxon>
        <taxon>Sphaerotilaceae</taxon>
        <taxon>Methylibium</taxon>
    </lineage>
</organism>
<keyword evidence="3" id="KW-1185">Reference proteome</keyword>
<feature type="transmembrane region" description="Helical" evidence="1">
    <location>
        <begin position="99"/>
        <end position="116"/>
    </location>
</feature>